<dbReference type="OrthoDB" id="6432094at2759"/>
<name>A0A087SVY8_STEMI</name>
<reference evidence="1 2" key="1">
    <citation type="submission" date="2013-11" db="EMBL/GenBank/DDBJ databases">
        <title>Genome sequencing of Stegodyphus mimosarum.</title>
        <authorList>
            <person name="Bechsgaard J."/>
        </authorList>
    </citation>
    <scope>NUCLEOTIDE SEQUENCE [LARGE SCALE GENOMIC DNA]</scope>
</reference>
<proteinExistence type="predicted"/>
<feature type="non-terminal residue" evidence="1">
    <location>
        <position position="133"/>
    </location>
</feature>
<dbReference type="OMA" id="VKYKERM"/>
<dbReference type="STRING" id="407821.A0A087SVY8"/>
<evidence type="ECO:0000313" key="1">
    <source>
        <dbReference type="EMBL" id="KFM57027.1"/>
    </source>
</evidence>
<protein>
    <submittedName>
        <fullName evidence="1">Putative RNA-directed DNA polymerase from transposon BS</fullName>
    </submittedName>
</protein>
<evidence type="ECO:0000313" key="2">
    <source>
        <dbReference type="Proteomes" id="UP000054359"/>
    </source>
</evidence>
<organism evidence="1 2">
    <name type="scientific">Stegodyphus mimosarum</name>
    <name type="common">African social velvet spider</name>
    <dbReference type="NCBI Taxonomy" id="407821"/>
    <lineage>
        <taxon>Eukaryota</taxon>
        <taxon>Metazoa</taxon>
        <taxon>Ecdysozoa</taxon>
        <taxon>Arthropoda</taxon>
        <taxon>Chelicerata</taxon>
        <taxon>Arachnida</taxon>
        <taxon>Araneae</taxon>
        <taxon>Araneomorphae</taxon>
        <taxon>Entelegynae</taxon>
        <taxon>Eresoidea</taxon>
        <taxon>Eresidae</taxon>
        <taxon>Stegodyphus</taxon>
    </lineage>
</organism>
<dbReference type="AlphaFoldDB" id="A0A087SVY8"/>
<keyword evidence="1" id="KW-0808">Transferase</keyword>
<sequence length="133" mass="15737">MQAFMSVYSLLNRHSNLNLQSKIIIYLQLIRPVMLYGSPVWAATAKTNRKVLQTLQNKIIRTIFGAPWFIRNQILQNDAKINSIDEEILKTVFKFYEKMSNHPSSVIQNIGNYDYLVNQKYKRPRTIHHNELW</sequence>
<keyword evidence="2" id="KW-1185">Reference proteome</keyword>
<dbReference type="GO" id="GO:0003964">
    <property type="term" value="F:RNA-directed DNA polymerase activity"/>
    <property type="evidence" value="ECO:0007669"/>
    <property type="project" value="UniProtKB-KW"/>
</dbReference>
<gene>
    <name evidence="1" type="ORF">X975_17192</name>
</gene>
<keyword evidence="1" id="KW-0695">RNA-directed DNA polymerase</keyword>
<dbReference type="EMBL" id="KK112196">
    <property type="protein sequence ID" value="KFM57027.1"/>
    <property type="molecule type" value="Genomic_DNA"/>
</dbReference>
<accession>A0A087SVY8</accession>
<dbReference type="Proteomes" id="UP000054359">
    <property type="component" value="Unassembled WGS sequence"/>
</dbReference>
<keyword evidence="1" id="KW-0548">Nucleotidyltransferase</keyword>